<reference evidence="3" key="1">
    <citation type="journal article" date="2022" name="Int. J. Mol. Sci.">
        <title>Draft Genome of Tanacetum Coccineum: Genomic Comparison of Closely Related Tanacetum-Family Plants.</title>
        <authorList>
            <person name="Yamashiro T."/>
            <person name="Shiraishi A."/>
            <person name="Nakayama K."/>
            <person name="Satake H."/>
        </authorList>
    </citation>
    <scope>NUCLEOTIDE SEQUENCE</scope>
</reference>
<feature type="domain" description="Integrase catalytic" evidence="2">
    <location>
        <begin position="258"/>
        <end position="393"/>
    </location>
</feature>
<evidence type="ECO:0000256" key="1">
    <source>
        <dbReference type="SAM" id="MobiDB-lite"/>
    </source>
</evidence>
<evidence type="ECO:0000313" key="4">
    <source>
        <dbReference type="Proteomes" id="UP001151760"/>
    </source>
</evidence>
<dbReference type="PROSITE" id="PS50994">
    <property type="entry name" value="INTEGRASE"/>
    <property type="match status" value="1"/>
</dbReference>
<evidence type="ECO:0000259" key="2">
    <source>
        <dbReference type="PROSITE" id="PS50994"/>
    </source>
</evidence>
<name>A0ABQ5BKY7_9ASTR</name>
<dbReference type="SUPFAM" id="SSF57756">
    <property type="entry name" value="Retrovirus zinc finger-like domains"/>
    <property type="match status" value="1"/>
</dbReference>
<comment type="caution">
    <text evidence="3">The sequence shown here is derived from an EMBL/GenBank/DDBJ whole genome shotgun (WGS) entry which is preliminary data.</text>
</comment>
<dbReference type="SUPFAM" id="SSF53098">
    <property type="entry name" value="Ribonuclease H-like"/>
    <property type="match status" value="1"/>
</dbReference>
<organism evidence="3 4">
    <name type="scientific">Tanacetum coccineum</name>
    <dbReference type="NCBI Taxonomy" id="301880"/>
    <lineage>
        <taxon>Eukaryota</taxon>
        <taxon>Viridiplantae</taxon>
        <taxon>Streptophyta</taxon>
        <taxon>Embryophyta</taxon>
        <taxon>Tracheophyta</taxon>
        <taxon>Spermatophyta</taxon>
        <taxon>Magnoliopsida</taxon>
        <taxon>eudicotyledons</taxon>
        <taxon>Gunneridae</taxon>
        <taxon>Pentapetalae</taxon>
        <taxon>asterids</taxon>
        <taxon>campanulids</taxon>
        <taxon>Asterales</taxon>
        <taxon>Asteraceae</taxon>
        <taxon>Asteroideae</taxon>
        <taxon>Anthemideae</taxon>
        <taxon>Anthemidinae</taxon>
        <taxon>Tanacetum</taxon>
    </lineage>
</organism>
<gene>
    <name evidence="3" type="ORF">Tco_0861368</name>
</gene>
<evidence type="ECO:0000313" key="3">
    <source>
        <dbReference type="EMBL" id="GJT14326.1"/>
    </source>
</evidence>
<sequence>MGKTIVELHAMLKLHEKGIPKKAETPNVLAIREGKIQKDKKKPRGAKGKDKGKNKLTYAPKPKIPPPPKRDNSAKHYVCHHCKEVGHWRRNSPSYQVELKKRKNASVASTSGIFTIELYAFPNKTWVYDTGCAIEAIGSFDLILPSGLIIVLDNCHFAPSVTRGVVSIYRLVNDMHNLYPNVSSMFNVSNKRVKYSLNSSYLRHCRLGHINKKHMDKLQCDGILQPTHDESLEKCKSCISGKMAQLCQERVLVTSSPLMDDFSHYGYVYLMKHKHEVFEIFKVFQNEVENQLGKKIKTIRSDRGDEYLSHEFVNHMKSCAIVSQLTPPYTPQHNGVYEWMNRTLLEMVRSMMNLTTLPKFFWGYALESAACILKMVSTKKVERTPYEIWHVKASKLSYLRVWGYPKETMGYYFYYLLENKIFVARNAEFFENNLMVQEASESHGLLESSGSDEGLELIQEEDTQPSENTSEIHNEVVPIEVEPQNVEVLVRRSARIPHAPDRYGFHVDVEDMGS</sequence>
<protein>
    <submittedName>
        <fullName evidence="3">Retrotransposon protein, putative, ty1-copia subclass</fullName>
    </submittedName>
</protein>
<dbReference type="InterPro" id="IPR036397">
    <property type="entry name" value="RNaseH_sf"/>
</dbReference>
<dbReference type="Pfam" id="PF13976">
    <property type="entry name" value="gag_pre-integrs"/>
    <property type="match status" value="1"/>
</dbReference>
<dbReference type="InterPro" id="IPR039537">
    <property type="entry name" value="Retrotran_Ty1/copia-like"/>
</dbReference>
<dbReference type="InterPro" id="IPR012337">
    <property type="entry name" value="RNaseH-like_sf"/>
</dbReference>
<feature type="region of interest" description="Disordered" evidence="1">
    <location>
        <begin position="17"/>
        <end position="74"/>
    </location>
</feature>
<keyword evidence="4" id="KW-1185">Reference proteome</keyword>
<dbReference type="PANTHER" id="PTHR42648:SF27">
    <property type="entry name" value="RNA-DIRECTED DNA POLYMERASE"/>
    <property type="match status" value="1"/>
</dbReference>
<dbReference type="InterPro" id="IPR025724">
    <property type="entry name" value="GAG-pre-integrase_dom"/>
</dbReference>
<reference evidence="3" key="2">
    <citation type="submission" date="2022-01" db="EMBL/GenBank/DDBJ databases">
        <authorList>
            <person name="Yamashiro T."/>
            <person name="Shiraishi A."/>
            <person name="Satake H."/>
            <person name="Nakayama K."/>
        </authorList>
    </citation>
    <scope>NUCLEOTIDE SEQUENCE</scope>
</reference>
<dbReference type="InterPro" id="IPR036875">
    <property type="entry name" value="Znf_CCHC_sf"/>
</dbReference>
<accession>A0ABQ5BKY7</accession>
<dbReference type="EMBL" id="BQNB010013303">
    <property type="protein sequence ID" value="GJT14326.1"/>
    <property type="molecule type" value="Genomic_DNA"/>
</dbReference>
<proteinExistence type="predicted"/>
<dbReference type="Gene3D" id="3.30.420.10">
    <property type="entry name" value="Ribonuclease H-like superfamily/Ribonuclease H"/>
    <property type="match status" value="1"/>
</dbReference>
<dbReference type="InterPro" id="IPR001584">
    <property type="entry name" value="Integrase_cat-core"/>
</dbReference>
<dbReference type="PANTHER" id="PTHR42648">
    <property type="entry name" value="TRANSPOSASE, PUTATIVE-RELATED"/>
    <property type="match status" value="1"/>
</dbReference>
<dbReference type="Proteomes" id="UP001151760">
    <property type="component" value="Unassembled WGS sequence"/>
</dbReference>